<dbReference type="AlphaFoldDB" id="A0A2G5B7G2"/>
<dbReference type="STRING" id="763665.A0A2G5B7G2"/>
<sequence>MSTAIHMVPVIRSPPRHTISLDTQCTHILMVGTTATCMVIATWVVESMVVVVAVVAMAESMVVAMAEEVDLVEEEVDLAVEEVDLGGGFGGGGGGFGGGGGGFGGGENGYGGEGYGGGGYGGGGYGGNYGSGGGYGGGYGGGEGYGGGFGSGGYGQNSGYPYSRFSRSSIFVPTDWNFDGTSTGLAGFVGRVVRHLDRQYTSESGMISGAHQHQYGRHSSGYGMHPGASMVSIAQDPHGMFSQGGMSRMNLGHGRASISSKSVPTVCPRCSAEIMTLVKRRPNALNVIASTGAVVAGLVLKLPVALLPLAMLPLQVRALHPKVHYCPRCMYKLGKNVKLAIPLDEE</sequence>
<accession>A0A2G5B7G2</accession>
<keyword evidence="1" id="KW-0812">Transmembrane</keyword>
<dbReference type="OrthoDB" id="5554442at2759"/>
<dbReference type="PROSITE" id="PS51837">
    <property type="entry name" value="LITAF"/>
    <property type="match status" value="1"/>
</dbReference>
<protein>
    <recommendedName>
        <fullName evidence="2">LITAF domain-containing protein</fullName>
    </recommendedName>
</protein>
<keyword evidence="1" id="KW-1133">Transmembrane helix</keyword>
<dbReference type="InterPro" id="IPR006629">
    <property type="entry name" value="LITAF"/>
</dbReference>
<keyword evidence="1" id="KW-0472">Membrane</keyword>
<dbReference type="EMBL" id="KZ303511">
    <property type="protein sequence ID" value="PIA14922.1"/>
    <property type="molecule type" value="Genomic_DNA"/>
</dbReference>
<proteinExistence type="predicted"/>
<keyword evidence="4" id="KW-1185">Reference proteome</keyword>
<evidence type="ECO:0000313" key="4">
    <source>
        <dbReference type="Proteomes" id="UP000242474"/>
    </source>
</evidence>
<feature type="transmembrane region" description="Helical" evidence="1">
    <location>
        <begin position="28"/>
        <end position="56"/>
    </location>
</feature>
<evidence type="ECO:0000313" key="3">
    <source>
        <dbReference type="EMBL" id="PIA14922.1"/>
    </source>
</evidence>
<gene>
    <name evidence="3" type="ORF">COEREDRAFT_9786</name>
</gene>
<dbReference type="Pfam" id="PF10601">
    <property type="entry name" value="zf-LITAF-like"/>
    <property type="match status" value="1"/>
</dbReference>
<dbReference type="SMART" id="SM00714">
    <property type="entry name" value="LITAF"/>
    <property type="match status" value="1"/>
</dbReference>
<reference evidence="3 4" key="1">
    <citation type="journal article" date="2015" name="Genome Biol. Evol.">
        <title>Phylogenomic analyses indicate that early fungi evolved digesting cell walls of algal ancestors of land plants.</title>
        <authorList>
            <person name="Chang Y."/>
            <person name="Wang S."/>
            <person name="Sekimoto S."/>
            <person name="Aerts A.L."/>
            <person name="Choi C."/>
            <person name="Clum A."/>
            <person name="LaButti K.M."/>
            <person name="Lindquist E.A."/>
            <person name="Yee Ngan C."/>
            <person name="Ohm R.A."/>
            <person name="Salamov A.A."/>
            <person name="Grigoriev I.V."/>
            <person name="Spatafora J.W."/>
            <person name="Berbee M.L."/>
        </authorList>
    </citation>
    <scope>NUCLEOTIDE SEQUENCE [LARGE SCALE GENOMIC DNA]</scope>
    <source>
        <strain evidence="3 4">NRRL 1564</strain>
    </source>
</reference>
<feature type="domain" description="LITAF" evidence="2">
    <location>
        <begin position="247"/>
        <end position="338"/>
    </location>
</feature>
<organism evidence="3 4">
    <name type="scientific">Coemansia reversa (strain ATCC 12441 / NRRL 1564)</name>
    <dbReference type="NCBI Taxonomy" id="763665"/>
    <lineage>
        <taxon>Eukaryota</taxon>
        <taxon>Fungi</taxon>
        <taxon>Fungi incertae sedis</taxon>
        <taxon>Zoopagomycota</taxon>
        <taxon>Kickxellomycotina</taxon>
        <taxon>Kickxellomycetes</taxon>
        <taxon>Kickxellales</taxon>
        <taxon>Kickxellaceae</taxon>
        <taxon>Coemansia</taxon>
    </lineage>
</organism>
<evidence type="ECO:0000256" key="1">
    <source>
        <dbReference type="SAM" id="Phobius"/>
    </source>
</evidence>
<dbReference type="Proteomes" id="UP000242474">
    <property type="component" value="Unassembled WGS sequence"/>
</dbReference>
<name>A0A2G5B7G2_COERN</name>
<evidence type="ECO:0000259" key="2">
    <source>
        <dbReference type="PROSITE" id="PS51837"/>
    </source>
</evidence>
<feature type="transmembrane region" description="Helical" evidence="1">
    <location>
        <begin position="284"/>
        <end position="311"/>
    </location>
</feature>